<keyword evidence="5" id="KW-0597">Phosphoprotein</keyword>
<keyword evidence="17" id="KW-1185">Reference proteome</keyword>
<comment type="subcellular location">
    <subcellularLocation>
        <location evidence="1">Host cytoplasm</location>
    </subcellularLocation>
</comment>
<keyword evidence="10" id="KW-1035">Host cytoplasm</keyword>
<dbReference type="Gene3D" id="3.30.200.20">
    <property type="entry name" value="Phosphorylase Kinase, domain 1"/>
    <property type="match status" value="1"/>
</dbReference>
<evidence type="ECO:0000259" key="15">
    <source>
        <dbReference type="PROSITE" id="PS50011"/>
    </source>
</evidence>
<dbReference type="InterPro" id="IPR017348">
    <property type="entry name" value="PIM1/2/3"/>
</dbReference>
<accession>A0A8K0K037</accession>
<protein>
    <recommendedName>
        <fullName evidence="3">Serine/threonine-protein kinase 1</fullName>
        <ecNumber evidence="2">2.7.11.1</ecNumber>
    </recommendedName>
</protein>
<comment type="catalytic activity">
    <reaction evidence="11">
        <text>L-threonyl-[protein] + ATP = O-phospho-L-threonyl-[protein] + ADP + H(+)</text>
        <dbReference type="Rhea" id="RHEA:46608"/>
        <dbReference type="Rhea" id="RHEA-COMP:11060"/>
        <dbReference type="Rhea" id="RHEA-COMP:11605"/>
        <dbReference type="ChEBI" id="CHEBI:15378"/>
        <dbReference type="ChEBI" id="CHEBI:30013"/>
        <dbReference type="ChEBI" id="CHEBI:30616"/>
        <dbReference type="ChEBI" id="CHEBI:61977"/>
        <dbReference type="ChEBI" id="CHEBI:456216"/>
        <dbReference type="EC" id="2.7.11.1"/>
    </reaction>
</comment>
<dbReference type="FunFam" id="1.10.510.10:FF:000571">
    <property type="entry name" value="Maternal embryonic leucine zipper kinase"/>
    <property type="match status" value="1"/>
</dbReference>
<evidence type="ECO:0000256" key="8">
    <source>
        <dbReference type="ARBA" id="ARBA00022777"/>
    </source>
</evidence>
<dbReference type="GO" id="GO:0004674">
    <property type="term" value="F:protein serine/threonine kinase activity"/>
    <property type="evidence" value="ECO:0007669"/>
    <property type="project" value="UniProtKB-KW"/>
</dbReference>
<dbReference type="GO" id="GO:0005524">
    <property type="term" value="F:ATP binding"/>
    <property type="evidence" value="ECO:0007669"/>
    <property type="project" value="UniProtKB-KW"/>
</dbReference>
<reference evidence="16" key="1">
    <citation type="submission" date="2013-04" db="EMBL/GenBank/DDBJ databases">
        <authorList>
            <person name="Qu J."/>
            <person name="Murali S.C."/>
            <person name="Bandaranaike D."/>
            <person name="Bellair M."/>
            <person name="Blankenburg K."/>
            <person name="Chao H."/>
            <person name="Dinh H."/>
            <person name="Doddapaneni H."/>
            <person name="Downs B."/>
            <person name="Dugan-Rocha S."/>
            <person name="Elkadiri S."/>
            <person name="Gnanaolivu R.D."/>
            <person name="Hernandez B."/>
            <person name="Javaid M."/>
            <person name="Jayaseelan J.C."/>
            <person name="Lee S."/>
            <person name="Li M."/>
            <person name="Ming W."/>
            <person name="Munidasa M."/>
            <person name="Muniz J."/>
            <person name="Nguyen L."/>
            <person name="Ongeri F."/>
            <person name="Osuji N."/>
            <person name="Pu L.-L."/>
            <person name="Puazo M."/>
            <person name="Qu C."/>
            <person name="Quiroz J."/>
            <person name="Raj R."/>
            <person name="Weissenberger G."/>
            <person name="Xin Y."/>
            <person name="Zou X."/>
            <person name="Han Y."/>
            <person name="Richards S."/>
            <person name="Worley K."/>
            <person name="Muzny D."/>
            <person name="Gibbs R."/>
        </authorList>
    </citation>
    <scope>NUCLEOTIDE SEQUENCE</scope>
    <source>
        <strain evidence="16">Sampled in the wild</strain>
    </source>
</reference>
<dbReference type="PANTHER" id="PTHR22984:SF25">
    <property type="entry name" value="PROTEIN KINASE DOMAIN-CONTAINING PROTEIN"/>
    <property type="match status" value="1"/>
</dbReference>
<dbReference type="OrthoDB" id="193931at2759"/>
<feature type="binding site" evidence="14">
    <location>
        <position position="100"/>
    </location>
    <ligand>
        <name>ATP</name>
        <dbReference type="ChEBI" id="CHEBI:30616"/>
    </ligand>
</feature>
<gene>
    <name evidence="16" type="ORF">J437_LFUL012699</name>
</gene>
<keyword evidence="8" id="KW-0418">Kinase</keyword>
<dbReference type="Pfam" id="PF00069">
    <property type="entry name" value="Pkinase"/>
    <property type="match status" value="1"/>
</dbReference>
<sequence length="289" mass="33446">MSTQRQTFEREYRVGKLLEKGGFGSVFWGVRIRDGLSVAIKHILKEKIVDWATIEGERLPMEVCALRKVSEIPGCIKILDYYECDDCCLIVMEKPDPVMDLFDYIDEQRTLSETLAREFFIQIVETCLQCYAAGIVHRDIKDENILVDLKSHSLKLIDFRTATLLKDDLYYDFNGTRICAPPEWIQLGCYHGKRAVVWSLGVLLYVMLCGEWPFKKDDEIVTAEVDLCPRLSSECRDLLRKCLCVQPADRPSLEDILRHPWVTEDKDSFREDKPVPRPCRLCKRSAALE</sequence>
<reference evidence="16" key="2">
    <citation type="submission" date="2017-10" db="EMBL/GenBank/DDBJ databases">
        <title>Ladona fulva Genome sequencing and assembly.</title>
        <authorList>
            <person name="Murali S."/>
            <person name="Richards S."/>
            <person name="Bandaranaike D."/>
            <person name="Bellair M."/>
            <person name="Blankenburg K."/>
            <person name="Chao H."/>
            <person name="Dinh H."/>
            <person name="Doddapaneni H."/>
            <person name="Dugan-Rocha S."/>
            <person name="Elkadiri S."/>
            <person name="Gnanaolivu R."/>
            <person name="Hernandez B."/>
            <person name="Skinner E."/>
            <person name="Javaid M."/>
            <person name="Lee S."/>
            <person name="Li M."/>
            <person name="Ming W."/>
            <person name="Munidasa M."/>
            <person name="Muniz J."/>
            <person name="Nguyen L."/>
            <person name="Hughes D."/>
            <person name="Osuji N."/>
            <person name="Pu L.-L."/>
            <person name="Puazo M."/>
            <person name="Qu C."/>
            <person name="Quiroz J."/>
            <person name="Raj R."/>
            <person name="Weissenberger G."/>
            <person name="Xin Y."/>
            <person name="Zou X."/>
            <person name="Han Y."/>
            <person name="Worley K."/>
            <person name="Muzny D."/>
            <person name="Gibbs R."/>
        </authorList>
    </citation>
    <scope>NUCLEOTIDE SEQUENCE</scope>
    <source>
        <strain evidence="16">Sampled in the wild</strain>
    </source>
</reference>
<dbReference type="GO" id="GO:0043066">
    <property type="term" value="P:negative regulation of apoptotic process"/>
    <property type="evidence" value="ECO:0007669"/>
    <property type="project" value="InterPro"/>
</dbReference>
<feature type="binding site" evidence="14">
    <location>
        <begin position="18"/>
        <end position="26"/>
    </location>
    <ligand>
        <name>ATP</name>
        <dbReference type="ChEBI" id="CHEBI:30616"/>
    </ligand>
</feature>
<dbReference type="InterPro" id="IPR011009">
    <property type="entry name" value="Kinase-like_dom_sf"/>
</dbReference>
<dbReference type="EC" id="2.7.11.1" evidence="2"/>
<evidence type="ECO:0000256" key="13">
    <source>
        <dbReference type="PIRSR" id="PIRSR037993-1"/>
    </source>
</evidence>
<keyword evidence="9 14" id="KW-0067">ATP-binding</keyword>
<dbReference type="AlphaFoldDB" id="A0A8K0K037"/>
<feature type="domain" description="Protein kinase" evidence="15">
    <location>
        <begin position="12"/>
        <end position="262"/>
    </location>
</feature>
<evidence type="ECO:0000313" key="17">
    <source>
        <dbReference type="Proteomes" id="UP000792457"/>
    </source>
</evidence>
<dbReference type="PROSITE" id="PS00108">
    <property type="entry name" value="PROTEIN_KINASE_ST"/>
    <property type="match status" value="1"/>
</dbReference>
<feature type="binding site" evidence="14">
    <location>
        <position position="93"/>
    </location>
    <ligand>
        <name>ATP</name>
        <dbReference type="ChEBI" id="CHEBI:30616"/>
    </ligand>
</feature>
<evidence type="ECO:0000256" key="10">
    <source>
        <dbReference type="ARBA" id="ARBA00023200"/>
    </source>
</evidence>
<evidence type="ECO:0000256" key="7">
    <source>
        <dbReference type="ARBA" id="ARBA00022741"/>
    </source>
</evidence>
<keyword evidence="6" id="KW-0808">Transferase</keyword>
<evidence type="ECO:0000256" key="6">
    <source>
        <dbReference type="ARBA" id="ARBA00022679"/>
    </source>
</evidence>
<evidence type="ECO:0000313" key="16">
    <source>
        <dbReference type="EMBL" id="KAG8225224.1"/>
    </source>
</evidence>
<dbReference type="Gene3D" id="1.10.510.10">
    <property type="entry name" value="Transferase(Phosphotransferase) domain 1"/>
    <property type="match status" value="1"/>
</dbReference>
<dbReference type="SUPFAM" id="SSF56112">
    <property type="entry name" value="Protein kinase-like (PK-like)"/>
    <property type="match status" value="1"/>
</dbReference>
<dbReference type="SMART" id="SM00220">
    <property type="entry name" value="S_TKc"/>
    <property type="match status" value="1"/>
</dbReference>
<dbReference type="GO" id="GO:0005737">
    <property type="term" value="C:cytoplasm"/>
    <property type="evidence" value="ECO:0007669"/>
    <property type="project" value="TreeGrafter"/>
</dbReference>
<name>A0A8K0K037_LADFU</name>
<dbReference type="PANTHER" id="PTHR22984">
    <property type="entry name" value="SERINE/THREONINE-PROTEIN KINASE PIM"/>
    <property type="match status" value="1"/>
</dbReference>
<dbReference type="PIRSF" id="PIRSF037993">
    <property type="entry name" value="STPK_Pim-1"/>
    <property type="match status" value="1"/>
</dbReference>
<evidence type="ECO:0000256" key="11">
    <source>
        <dbReference type="ARBA" id="ARBA00047899"/>
    </source>
</evidence>
<dbReference type="Proteomes" id="UP000792457">
    <property type="component" value="Unassembled WGS sequence"/>
</dbReference>
<evidence type="ECO:0000256" key="4">
    <source>
        <dbReference type="ARBA" id="ARBA00022527"/>
    </source>
</evidence>
<feature type="active site" description="Proton acceptor" evidence="13">
    <location>
        <position position="139"/>
    </location>
</feature>
<evidence type="ECO:0000256" key="14">
    <source>
        <dbReference type="PIRSR" id="PIRSR037993-2"/>
    </source>
</evidence>
<evidence type="ECO:0000256" key="5">
    <source>
        <dbReference type="ARBA" id="ARBA00022553"/>
    </source>
</evidence>
<dbReference type="EMBL" id="KZ308230">
    <property type="protein sequence ID" value="KAG8225224.1"/>
    <property type="molecule type" value="Genomic_DNA"/>
</dbReference>
<evidence type="ECO:0000256" key="3">
    <source>
        <dbReference type="ARBA" id="ARBA00016885"/>
    </source>
</evidence>
<dbReference type="InterPro" id="IPR008271">
    <property type="entry name" value="Ser/Thr_kinase_AS"/>
</dbReference>
<proteinExistence type="predicted"/>
<organism evidence="16 17">
    <name type="scientific">Ladona fulva</name>
    <name type="common">Scarce chaser dragonfly</name>
    <name type="synonym">Libellula fulva</name>
    <dbReference type="NCBI Taxonomy" id="123851"/>
    <lineage>
        <taxon>Eukaryota</taxon>
        <taxon>Metazoa</taxon>
        <taxon>Ecdysozoa</taxon>
        <taxon>Arthropoda</taxon>
        <taxon>Hexapoda</taxon>
        <taxon>Insecta</taxon>
        <taxon>Pterygota</taxon>
        <taxon>Palaeoptera</taxon>
        <taxon>Odonata</taxon>
        <taxon>Epiprocta</taxon>
        <taxon>Anisoptera</taxon>
        <taxon>Libelluloidea</taxon>
        <taxon>Libellulidae</taxon>
        <taxon>Ladona</taxon>
    </lineage>
</organism>
<comment type="catalytic activity">
    <reaction evidence="12">
        <text>L-seryl-[protein] + ATP = O-phospho-L-seryl-[protein] + ADP + H(+)</text>
        <dbReference type="Rhea" id="RHEA:17989"/>
        <dbReference type="Rhea" id="RHEA-COMP:9863"/>
        <dbReference type="Rhea" id="RHEA-COMP:11604"/>
        <dbReference type="ChEBI" id="CHEBI:15378"/>
        <dbReference type="ChEBI" id="CHEBI:29999"/>
        <dbReference type="ChEBI" id="CHEBI:30616"/>
        <dbReference type="ChEBI" id="CHEBI:83421"/>
        <dbReference type="ChEBI" id="CHEBI:456216"/>
        <dbReference type="EC" id="2.7.11.1"/>
    </reaction>
</comment>
<evidence type="ECO:0000256" key="12">
    <source>
        <dbReference type="ARBA" id="ARBA00048679"/>
    </source>
</evidence>
<dbReference type="InterPro" id="IPR051138">
    <property type="entry name" value="PIM_Ser/Thr_kinase"/>
</dbReference>
<dbReference type="GO" id="GO:0030430">
    <property type="term" value="C:host cell cytoplasm"/>
    <property type="evidence" value="ECO:0007669"/>
    <property type="project" value="UniProtKB-SubCell"/>
</dbReference>
<evidence type="ECO:0000256" key="1">
    <source>
        <dbReference type="ARBA" id="ARBA00004192"/>
    </source>
</evidence>
<feature type="binding site" evidence="14">
    <location>
        <position position="41"/>
    </location>
    <ligand>
        <name>ATP</name>
        <dbReference type="ChEBI" id="CHEBI:30616"/>
    </ligand>
</feature>
<comment type="caution">
    <text evidence="16">The sequence shown here is derived from an EMBL/GenBank/DDBJ whole genome shotgun (WGS) entry which is preliminary data.</text>
</comment>
<evidence type="ECO:0000256" key="2">
    <source>
        <dbReference type="ARBA" id="ARBA00012513"/>
    </source>
</evidence>
<dbReference type="PROSITE" id="PS50011">
    <property type="entry name" value="PROTEIN_KINASE_DOM"/>
    <property type="match status" value="1"/>
</dbReference>
<dbReference type="InterPro" id="IPR000719">
    <property type="entry name" value="Prot_kinase_dom"/>
</dbReference>
<keyword evidence="4" id="KW-0723">Serine/threonine-protein kinase</keyword>
<keyword evidence="7" id="KW-0547">Nucleotide-binding</keyword>
<evidence type="ECO:0000256" key="9">
    <source>
        <dbReference type="ARBA" id="ARBA00022840"/>
    </source>
</evidence>